<dbReference type="Gene3D" id="3.90.640.10">
    <property type="entry name" value="Actin, Chain A, domain 4"/>
    <property type="match status" value="1"/>
</dbReference>
<dbReference type="GO" id="GO:0140662">
    <property type="term" value="F:ATP-dependent protein folding chaperone"/>
    <property type="evidence" value="ECO:0007669"/>
    <property type="project" value="InterPro"/>
</dbReference>
<evidence type="ECO:0000256" key="1">
    <source>
        <dbReference type="ARBA" id="ARBA00007381"/>
    </source>
</evidence>
<dbReference type="SUPFAM" id="SSF100920">
    <property type="entry name" value="Heat shock protein 70kD (HSP70), peptide-binding domain"/>
    <property type="match status" value="1"/>
</dbReference>
<dbReference type="Pfam" id="PF00012">
    <property type="entry name" value="HSP70"/>
    <property type="match status" value="2"/>
</dbReference>
<dbReference type="PANTHER" id="PTHR19375">
    <property type="entry name" value="HEAT SHOCK PROTEIN 70KDA"/>
    <property type="match status" value="1"/>
</dbReference>
<evidence type="ECO:0000256" key="3">
    <source>
        <dbReference type="ARBA" id="ARBA00022840"/>
    </source>
</evidence>
<dbReference type="PROSITE" id="PS00329">
    <property type="entry name" value="HSP70_2"/>
    <property type="match status" value="1"/>
</dbReference>
<keyword evidence="3" id="KW-0067">ATP-binding</keyword>
<name>A0A5C8ZR17_9GAMM</name>
<dbReference type="CDD" id="cd24029">
    <property type="entry name" value="ASKHA_NBD_HSP70_DnaK_HscA_HscC"/>
    <property type="match status" value="1"/>
</dbReference>
<dbReference type="PROSITE" id="PS01036">
    <property type="entry name" value="HSP70_3"/>
    <property type="match status" value="1"/>
</dbReference>
<evidence type="ECO:0000256" key="2">
    <source>
        <dbReference type="ARBA" id="ARBA00022741"/>
    </source>
</evidence>
<evidence type="ECO:0000313" key="4">
    <source>
        <dbReference type="EMBL" id="TXS90795.1"/>
    </source>
</evidence>
<accession>A0A5C8ZR17</accession>
<reference evidence="4 5" key="1">
    <citation type="submission" date="2019-08" db="EMBL/GenBank/DDBJ databases">
        <title>Parahaliea maris sp. nov., isolated from the surface seawater.</title>
        <authorList>
            <person name="Liu Y."/>
        </authorList>
    </citation>
    <scope>NUCLEOTIDE SEQUENCE [LARGE SCALE GENOMIC DNA]</scope>
    <source>
        <strain evidence="4 5">HSLHS9</strain>
    </source>
</reference>
<dbReference type="InterPro" id="IPR029047">
    <property type="entry name" value="HSP70_peptide-bd_sf"/>
</dbReference>
<dbReference type="Gene3D" id="2.60.34.10">
    <property type="entry name" value="Substrate Binding Domain Of DNAk, Chain A, domain 1"/>
    <property type="match status" value="1"/>
</dbReference>
<protein>
    <submittedName>
        <fullName evidence="4">Hsp70 family protein</fullName>
    </submittedName>
</protein>
<keyword evidence="5" id="KW-1185">Reference proteome</keyword>
<keyword evidence="2" id="KW-0547">Nucleotide-binding</keyword>
<dbReference type="GO" id="GO:0005524">
    <property type="term" value="F:ATP binding"/>
    <property type="evidence" value="ECO:0007669"/>
    <property type="project" value="UniProtKB-KW"/>
</dbReference>
<comment type="caution">
    <text evidence="4">The sequence shown here is derived from an EMBL/GenBank/DDBJ whole genome shotgun (WGS) entry which is preliminary data.</text>
</comment>
<dbReference type="Gene3D" id="3.30.420.40">
    <property type="match status" value="2"/>
</dbReference>
<dbReference type="RefSeq" id="WP_148069793.1">
    <property type="nucleotide sequence ID" value="NZ_VRZA01000007.1"/>
</dbReference>
<dbReference type="PRINTS" id="PR00301">
    <property type="entry name" value="HEATSHOCK70"/>
</dbReference>
<dbReference type="InterPro" id="IPR018181">
    <property type="entry name" value="Heat_shock_70_CS"/>
</dbReference>
<evidence type="ECO:0000313" key="5">
    <source>
        <dbReference type="Proteomes" id="UP000321039"/>
    </source>
</evidence>
<dbReference type="FunFam" id="3.30.420.40:FF:000545">
    <property type="entry name" value="Endoplasmic reticulum chaperone BiP"/>
    <property type="match status" value="1"/>
</dbReference>
<gene>
    <name evidence="4" type="ORF">FV139_17630</name>
</gene>
<dbReference type="Proteomes" id="UP000321039">
    <property type="component" value="Unassembled WGS sequence"/>
</dbReference>
<dbReference type="SUPFAM" id="SSF53067">
    <property type="entry name" value="Actin-like ATPase domain"/>
    <property type="match status" value="2"/>
</dbReference>
<dbReference type="EMBL" id="VRZA01000007">
    <property type="protein sequence ID" value="TXS90795.1"/>
    <property type="molecule type" value="Genomic_DNA"/>
</dbReference>
<dbReference type="PROSITE" id="PS00297">
    <property type="entry name" value="HSP70_1"/>
    <property type="match status" value="1"/>
</dbReference>
<dbReference type="InterPro" id="IPR043129">
    <property type="entry name" value="ATPase_NBD"/>
</dbReference>
<proteinExistence type="inferred from homology"/>
<dbReference type="InterPro" id="IPR013126">
    <property type="entry name" value="Hsp_70_fam"/>
</dbReference>
<sequence length="499" mass="54205">MSAFIGIDLGTTFSAVSTIDKTGRPLIIHDEDGENIVPSCVSEGDEGQMEVGDTARKTWGVSPERAAARFKRDMGTERTHSINGKNFSPTQLSSFVLKKLLKIANKNLGSVGEAVVTIPANFSTEAREATMTAAKSAGLKVNYIINEPTAAALYYAFKNGEDLHGVYAVYDLGGGTFDVSIIRVDGQDVEVLASNGVSKLGGDDFDKVIIGIVKRKYAQITGDPLDDEDFTLNDAEEEKKSLSKRKSVTLKVNRKLIEISREEFEEGISTLIAQAEMLCESTIEEAGISPCDIREIFLAGGSTRVPLVRESVTRVFGKEPTASVNVDEVVAMGAALYAAYKGDKSKLTETQKHSIGKIRVSESTSKCFGTIAVTYDQHRDQPTLSNSVIIMKGEKIPCSVTESFYTMSDGQTSVACRLTESTAPETDPRFVKIIWEGALELPPGRPEGQEIKVTYAYDENQIMKCAFVDVATNRRTDIDLSMSGSDDGQAISIEQFTVE</sequence>
<dbReference type="AlphaFoldDB" id="A0A5C8ZR17"/>
<comment type="similarity">
    <text evidence="1">Belongs to the heat shock protein 70 family.</text>
</comment>
<organism evidence="4 5">
    <name type="scientific">Parahaliea maris</name>
    <dbReference type="NCBI Taxonomy" id="2716870"/>
    <lineage>
        <taxon>Bacteria</taxon>
        <taxon>Pseudomonadati</taxon>
        <taxon>Pseudomonadota</taxon>
        <taxon>Gammaproteobacteria</taxon>
        <taxon>Cellvibrionales</taxon>
        <taxon>Halieaceae</taxon>
        <taxon>Parahaliea</taxon>
    </lineage>
</organism>